<dbReference type="Pfam" id="PF07508">
    <property type="entry name" value="Recombinase"/>
    <property type="match status" value="1"/>
</dbReference>
<dbReference type="EMBL" id="AQQY01000003">
    <property type="protein sequence ID" value="KCV82454.1"/>
    <property type="molecule type" value="Genomic_DNA"/>
</dbReference>
<dbReference type="SMART" id="SM00857">
    <property type="entry name" value="Resolvase"/>
    <property type="match status" value="1"/>
</dbReference>
<evidence type="ECO:0000256" key="2">
    <source>
        <dbReference type="ARBA" id="ARBA00023125"/>
    </source>
</evidence>
<dbReference type="PROSITE" id="PS51736">
    <property type="entry name" value="RECOMBINASES_3"/>
    <property type="match status" value="1"/>
</dbReference>
<dbReference type="Pfam" id="PF13408">
    <property type="entry name" value="Zn_ribbon_recom"/>
    <property type="match status" value="1"/>
</dbReference>
<reference evidence="9 10" key="1">
    <citation type="submission" date="2013-04" db="EMBL/GenBank/DDBJ databases">
        <title>Shimia sp. 22II-S11-Z10 Genome Sequencing.</title>
        <authorList>
            <person name="Lai Q."/>
            <person name="Li G."/>
            <person name="Shao Z."/>
        </authorList>
    </citation>
    <scope>NUCLEOTIDE SEQUENCE [LARGE SCALE GENOMIC DNA]</scope>
    <source>
        <strain evidence="10">22II-S11-Z10</strain>
    </source>
</reference>
<dbReference type="Gene3D" id="3.90.1750.20">
    <property type="entry name" value="Putative Large Serine Recombinase, Chain B, Domain 2"/>
    <property type="match status" value="1"/>
</dbReference>
<evidence type="ECO:0000259" key="7">
    <source>
        <dbReference type="PROSITE" id="PS51736"/>
    </source>
</evidence>
<dbReference type="Proteomes" id="UP000024836">
    <property type="component" value="Unassembled WGS sequence"/>
</dbReference>
<evidence type="ECO:0000256" key="1">
    <source>
        <dbReference type="ARBA" id="ARBA00022908"/>
    </source>
</evidence>
<evidence type="ECO:0000259" key="8">
    <source>
        <dbReference type="PROSITE" id="PS51737"/>
    </source>
</evidence>
<dbReference type="InterPro" id="IPR036162">
    <property type="entry name" value="Resolvase-like_N_sf"/>
</dbReference>
<evidence type="ECO:0000313" key="10">
    <source>
        <dbReference type="Proteomes" id="UP000024836"/>
    </source>
</evidence>
<evidence type="ECO:0000256" key="5">
    <source>
        <dbReference type="PROSITE-ProRule" id="PRU10137"/>
    </source>
</evidence>
<evidence type="ECO:0000256" key="6">
    <source>
        <dbReference type="SAM" id="MobiDB-lite"/>
    </source>
</evidence>
<evidence type="ECO:0000256" key="3">
    <source>
        <dbReference type="ARBA" id="ARBA00023172"/>
    </source>
</evidence>
<keyword evidence="3" id="KW-0233">DNA recombination</keyword>
<dbReference type="PANTHER" id="PTHR30461:SF23">
    <property type="entry name" value="DNA RECOMBINASE-RELATED"/>
    <property type="match status" value="1"/>
</dbReference>
<dbReference type="STRING" id="1461693.ATO10_05916"/>
<feature type="domain" description="Resolvase/invertase-type recombinase catalytic" evidence="7">
    <location>
        <begin position="3"/>
        <end position="147"/>
    </location>
</feature>
<dbReference type="CDD" id="cd00338">
    <property type="entry name" value="Ser_Recombinase"/>
    <property type="match status" value="1"/>
</dbReference>
<dbReference type="Pfam" id="PF00239">
    <property type="entry name" value="Resolvase"/>
    <property type="match status" value="1"/>
</dbReference>
<proteinExistence type="predicted"/>
<dbReference type="eggNOG" id="COG1961">
    <property type="taxonomic scope" value="Bacteria"/>
</dbReference>
<dbReference type="GO" id="GO:0015074">
    <property type="term" value="P:DNA integration"/>
    <property type="evidence" value="ECO:0007669"/>
    <property type="project" value="UniProtKB-KW"/>
</dbReference>
<dbReference type="PROSITE" id="PS00397">
    <property type="entry name" value="RECOMBINASES_1"/>
    <property type="match status" value="1"/>
</dbReference>
<dbReference type="AlphaFoldDB" id="A0A058ZLF4"/>
<feature type="region of interest" description="Disordered" evidence="6">
    <location>
        <begin position="471"/>
        <end position="490"/>
    </location>
</feature>
<dbReference type="InterPro" id="IPR038109">
    <property type="entry name" value="DNA_bind_recomb_sf"/>
</dbReference>
<keyword evidence="1" id="KW-0229">DNA integration</keyword>
<evidence type="ECO:0000313" key="9">
    <source>
        <dbReference type="EMBL" id="KCV82454.1"/>
    </source>
</evidence>
<keyword evidence="10" id="KW-1185">Reference proteome</keyword>
<name>A0A058ZLF4_9RHOB</name>
<dbReference type="PROSITE" id="PS51737">
    <property type="entry name" value="RECOMBINASE_DNA_BIND"/>
    <property type="match status" value="1"/>
</dbReference>
<comment type="caution">
    <text evidence="9">The sequence shown here is derived from an EMBL/GenBank/DDBJ whole genome shotgun (WGS) entry which is preliminary data.</text>
</comment>
<feature type="domain" description="Recombinase" evidence="8">
    <location>
        <begin position="154"/>
        <end position="263"/>
    </location>
</feature>
<dbReference type="InterPro" id="IPR006119">
    <property type="entry name" value="Resolv_N"/>
</dbReference>
<keyword evidence="2" id="KW-0238">DNA-binding</keyword>
<dbReference type="SUPFAM" id="SSF53041">
    <property type="entry name" value="Resolvase-like"/>
    <property type="match status" value="1"/>
</dbReference>
<dbReference type="RefSeq" id="WP_035249352.1">
    <property type="nucleotide sequence ID" value="NZ_AQQY01000003.1"/>
</dbReference>
<evidence type="ECO:0000256" key="4">
    <source>
        <dbReference type="PIRSR" id="PIRSR606118-50"/>
    </source>
</evidence>
<protein>
    <submittedName>
        <fullName evidence="9">Resolvase site-specific recombinase</fullName>
    </submittedName>
</protein>
<dbReference type="GO" id="GO:0003677">
    <property type="term" value="F:DNA binding"/>
    <property type="evidence" value="ECO:0007669"/>
    <property type="project" value="UniProtKB-KW"/>
</dbReference>
<dbReference type="InterPro" id="IPR050639">
    <property type="entry name" value="SSR_resolvase"/>
</dbReference>
<organism evidence="9 10">
    <name type="scientific">Actibacterium atlanticum</name>
    <dbReference type="NCBI Taxonomy" id="1461693"/>
    <lineage>
        <taxon>Bacteria</taxon>
        <taxon>Pseudomonadati</taxon>
        <taxon>Pseudomonadota</taxon>
        <taxon>Alphaproteobacteria</taxon>
        <taxon>Rhodobacterales</taxon>
        <taxon>Roseobacteraceae</taxon>
        <taxon>Actibacterium</taxon>
    </lineage>
</organism>
<dbReference type="InterPro" id="IPR011109">
    <property type="entry name" value="DNA_bind_recombinase_dom"/>
</dbReference>
<sequence length="517" mass="58655">MKTCFGYIRVSTLKQGEGVSLKEQKDAILDFASRHNLDVTDWFEEKETAAKSGRPVFNQMLRQLKRGQASGLIIHKIDRSARNLKDWSIVSELPDQGIDVYIATESLDFTTRGGRLTADMLAVIASDFIRNLREETKKGIDGRLKQGLFPFQAPVGYQNNGKGKPKTPCPQKAPLIKEMFELYGTGQHSLRSLCSEMNQRGLRNHGGKPVSMRGVETILNNRFYTGIIEIKRSGEVYQGIHEPLISPSLFRRVQDIKTGRSGPKITRHNHLFQGLFRCGLCEAPMSPELQKEHVYYRCQRSDCETKTIREDVLNASVRCALTKYQIAPEEGEALEKAWLNSQDRIAQKDLRNSIELRISSAEQALSRAADLLIEGTLDNETYLAKKRQVTLTIAHLREELQNLPDLDEIKANTIQFIELLKSLIGLYENLKPHEKRAFLENAFSNRRVVGKKTILEPYSWLLDAKTGSGVPFGAPHRDRDRTEVREFEKGDDKKRQLLELMKIMNRSSGKPDSGNVS</sequence>
<gene>
    <name evidence="9" type="ORF">ATO10_05916</name>
</gene>
<dbReference type="PANTHER" id="PTHR30461">
    <property type="entry name" value="DNA-INVERTASE FROM LAMBDOID PROPHAGE"/>
    <property type="match status" value="1"/>
</dbReference>
<dbReference type="Gene3D" id="3.40.50.1390">
    <property type="entry name" value="Resolvase, N-terminal catalytic domain"/>
    <property type="match status" value="1"/>
</dbReference>
<dbReference type="GO" id="GO:0000150">
    <property type="term" value="F:DNA strand exchange activity"/>
    <property type="evidence" value="ECO:0007669"/>
    <property type="project" value="InterPro"/>
</dbReference>
<feature type="active site" description="O-(5'-phospho-DNA)-serine intermediate" evidence="4 5">
    <location>
        <position position="11"/>
    </location>
</feature>
<accession>A0A058ZLF4</accession>
<feature type="compositionally biased region" description="Basic and acidic residues" evidence="6">
    <location>
        <begin position="475"/>
        <end position="490"/>
    </location>
</feature>
<dbReference type="InterPro" id="IPR006118">
    <property type="entry name" value="Recombinase_CS"/>
</dbReference>
<dbReference type="OrthoDB" id="7277848at2"/>
<dbReference type="InterPro" id="IPR025827">
    <property type="entry name" value="Zn_ribbon_recom_dom"/>
</dbReference>